<evidence type="ECO:0000313" key="2">
    <source>
        <dbReference type="Proteomes" id="UP001367508"/>
    </source>
</evidence>
<dbReference type="EMBL" id="JAYMYQ010000010">
    <property type="protein sequence ID" value="KAK7308171.1"/>
    <property type="molecule type" value="Genomic_DNA"/>
</dbReference>
<protein>
    <submittedName>
        <fullName evidence="1">Uncharacterized protein</fullName>
    </submittedName>
</protein>
<keyword evidence="2" id="KW-1185">Reference proteome</keyword>
<proteinExistence type="predicted"/>
<accession>A0AAN9K197</accession>
<sequence length="81" mass="9289">MKTSAFIVKHRWSCFPCPVPFHVLWTTSKAWANSEVYTDDVGGGAHWEVEWIFVAFAMRQKYDLAELGFETAACLSMFFSC</sequence>
<dbReference type="AlphaFoldDB" id="A0AAN9K197"/>
<reference evidence="1 2" key="1">
    <citation type="submission" date="2024-01" db="EMBL/GenBank/DDBJ databases">
        <title>The genomes of 5 underutilized Papilionoideae crops provide insights into root nodulation and disease resistanc.</title>
        <authorList>
            <person name="Jiang F."/>
        </authorList>
    </citation>
    <scope>NUCLEOTIDE SEQUENCE [LARGE SCALE GENOMIC DNA]</scope>
    <source>
        <strain evidence="1">LVBAO_FW01</strain>
        <tissue evidence="1">Leaves</tissue>
    </source>
</reference>
<dbReference type="Proteomes" id="UP001367508">
    <property type="component" value="Unassembled WGS sequence"/>
</dbReference>
<organism evidence="1 2">
    <name type="scientific">Canavalia gladiata</name>
    <name type="common">Sword bean</name>
    <name type="synonym">Dolichos gladiatus</name>
    <dbReference type="NCBI Taxonomy" id="3824"/>
    <lineage>
        <taxon>Eukaryota</taxon>
        <taxon>Viridiplantae</taxon>
        <taxon>Streptophyta</taxon>
        <taxon>Embryophyta</taxon>
        <taxon>Tracheophyta</taxon>
        <taxon>Spermatophyta</taxon>
        <taxon>Magnoliopsida</taxon>
        <taxon>eudicotyledons</taxon>
        <taxon>Gunneridae</taxon>
        <taxon>Pentapetalae</taxon>
        <taxon>rosids</taxon>
        <taxon>fabids</taxon>
        <taxon>Fabales</taxon>
        <taxon>Fabaceae</taxon>
        <taxon>Papilionoideae</taxon>
        <taxon>50 kb inversion clade</taxon>
        <taxon>NPAAA clade</taxon>
        <taxon>indigoferoid/millettioid clade</taxon>
        <taxon>Phaseoleae</taxon>
        <taxon>Canavalia</taxon>
    </lineage>
</organism>
<name>A0AAN9K197_CANGL</name>
<gene>
    <name evidence="1" type="ORF">VNO77_41768</name>
</gene>
<evidence type="ECO:0000313" key="1">
    <source>
        <dbReference type="EMBL" id="KAK7308171.1"/>
    </source>
</evidence>
<comment type="caution">
    <text evidence="1">The sequence shown here is derived from an EMBL/GenBank/DDBJ whole genome shotgun (WGS) entry which is preliminary data.</text>
</comment>